<dbReference type="CDD" id="cd10434">
    <property type="entry name" value="GIY-YIG_UvrC_Cho"/>
    <property type="match status" value="1"/>
</dbReference>
<dbReference type="PANTHER" id="PTHR30562">
    <property type="entry name" value="UVRC/OXIDOREDUCTASE"/>
    <property type="match status" value="1"/>
</dbReference>
<dbReference type="InterPro" id="IPR035901">
    <property type="entry name" value="GIY-YIG_endonuc_sf"/>
</dbReference>
<dbReference type="GO" id="GO:0004519">
    <property type="term" value="F:endonuclease activity"/>
    <property type="evidence" value="ECO:0007669"/>
    <property type="project" value="UniProtKB-KW"/>
</dbReference>
<evidence type="ECO:0000256" key="3">
    <source>
        <dbReference type="ARBA" id="ARBA00022769"/>
    </source>
</evidence>
<dbReference type="Gene3D" id="3.40.1440.10">
    <property type="entry name" value="GIY-YIG endonuclease"/>
    <property type="match status" value="1"/>
</dbReference>
<proteinExistence type="predicted"/>
<name>A0A679I8V0_9ENTE</name>
<evidence type="ECO:0000313" key="8">
    <source>
        <dbReference type="Proteomes" id="UP000502998"/>
    </source>
</evidence>
<reference evidence="7 8" key="1">
    <citation type="submission" date="2020-02" db="EMBL/GenBank/DDBJ databases">
        <title>Characterization of vanA genotype vancomycin-resistant Enterococcus saigonensis VE80.</title>
        <authorList>
            <person name="Harada T."/>
            <person name="Motooka D."/>
            <person name="Nakamura S."/>
            <person name="Yamamoto Y."/>
            <person name="Kawahara R."/>
            <person name="Kawatsu K."/>
        </authorList>
    </citation>
    <scope>NUCLEOTIDE SEQUENCE [LARGE SCALE GENOMIC DNA]</scope>
    <source>
        <strain evidence="7 8">VE80</strain>
    </source>
</reference>
<dbReference type="InterPro" id="IPR050066">
    <property type="entry name" value="UvrABC_protein_C"/>
</dbReference>
<keyword evidence="8" id="KW-1185">Reference proteome</keyword>
<evidence type="ECO:0000313" key="7">
    <source>
        <dbReference type="EMBL" id="BCA84820.1"/>
    </source>
</evidence>
<dbReference type="PROSITE" id="PS50164">
    <property type="entry name" value="GIY_YIG"/>
    <property type="match status" value="1"/>
</dbReference>
<evidence type="ECO:0000256" key="4">
    <source>
        <dbReference type="ARBA" id="ARBA00022881"/>
    </source>
</evidence>
<keyword evidence="7" id="KW-0378">Hydrolase</keyword>
<dbReference type="RefSeq" id="WP_173102199.1">
    <property type="nucleotide sequence ID" value="NZ_AP022822.1"/>
</dbReference>
<dbReference type="SMART" id="SM00465">
    <property type="entry name" value="GIYc"/>
    <property type="match status" value="1"/>
</dbReference>
<dbReference type="GO" id="GO:0009380">
    <property type="term" value="C:excinuclease repair complex"/>
    <property type="evidence" value="ECO:0007669"/>
    <property type="project" value="TreeGrafter"/>
</dbReference>
<keyword evidence="3" id="KW-0228">DNA excision</keyword>
<dbReference type="InterPro" id="IPR047296">
    <property type="entry name" value="GIY-YIG_UvrC_Cho"/>
</dbReference>
<feature type="domain" description="GIY-YIG" evidence="6">
    <location>
        <begin position="12"/>
        <end position="91"/>
    </location>
</feature>
<organism evidence="7 8">
    <name type="scientific">Enterococcus saigonensis</name>
    <dbReference type="NCBI Taxonomy" id="1805431"/>
    <lineage>
        <taxon>Bacteria</taxon>
        <taxon>Bacillati</taxon>
        <taxon>Bacillota</taxon>
        <taxon>Bacilli</taxon>
        <taxon>Lactobacillales</taxon>
        <taxon>Enterococcaceae</taxon>
        <taxon>Enterococcus</taxon>
    </lineage>
</organism>
<dbReference type="PANTHER" id="PTHR30562:SF1">
    <property type="entry name" value="UVRABC SYSTEM PROTEIN C"/>
    <property type="match status" value="1"/>
</dbReference>
<dbReference type="InterPro" id="IPR000305">
    <property type="entry name" value="GIY-YIG_endonuc"/>
</dbReference>
<keyword evidence="7" id="KW-0255">Endonuclease</keyword>
<dbReference type="EMBL" id="AP022822">
    <property type="protein sequence ID" value="BCA84820.1"/>
    <property type="molecule type" value="Genomic_DNA"/>
</dbReference>
<gene>
    <name evidence="7" type="primary">uvrC_1</name>
    <name evidence="7" type="ORF">EsVE80_03430</name>
</gene>
<dbReference type="FunFam" id="3.40.1440.10:FF:000001">
    <property type="entry name" value="UvrABC system protein C"/>
    <property type="match status" value="1"/>
</dbReference>
<evidence type="ECO:0000256" key="2">
    <source>
        <dbReference type="ARBA" id="ARBA00022763"/>
    </source>
</evidence>
<keyword evidence="2" id="KW-0227">DNA damage</keyword>
<evidence type="ECO:0000259" key="6">
    <source>
        <dbReference type="PROSITE" id="PS50164"/>
    </source>
</evidence>
<evidence type="ECO:0000256" key="1">
    <source>
        <dbReference type="ARBA" id="ARBA00022490"/>
    </source>
</evidence>
<sequence>MTLQDKLQHLPETPGIYLMKDIHGDILYVGKAKNLKRRVRSYFQKNQQHSKKVQRMVFNIADLEIQPVDTELDALLLECRLIQKIHPHYNRVMNYYQNYCYVDFTESGPVLTKSPTTTSVGPFRQYKQLPEIVALLSETYLLPKVNNVTKKMIQQQLPAVEHYSLTERLANCHAFFAGKKTTFFNLLKERIAYSAKQQNFEHAQLIKEQLELCQRLYHYIQQRNKFCQKKQLTLKLPLSENYQKIYFIAYGSIVKTIIQKDDTAVIFPTEKFSLSPLQKEDVDPLDILRSYYTRYHKVTPSDEAI</sequence>
<dbReference type="Proteomes" id="UP000502998">
    <property type="component" value="Chromosome"/>
</dbReference>
<keyword evidence="1" id="KW-0963">Cytoplasm</keyword>
<accession>A0A679I8V0</accession>
<dbReference type="GO" id="GO:0006289">
    <property type="term" value="P:nucleotide-excision repair"/>
    <property type="evidence" value="ECO:0007669"/>
    <property type="project" value="InterPro"/>
</dbReference>
<evidence type="ECO:0000256" key="5">
    <source>
        <dbReference type="ARBA" id="ARBA00023204"/>
    </source>
</evidence>
<protein>
    <submittedName>
        <fullName evidence="7">Nucleotide excision repair endonuclease</fullName>
    </submittedName>
</protein>
<dbReference type="KEGG" id="esg:EsVE80_03430"/>
<dbReference type="Pfam" id="PF01541">
    <property type="entry name" value="GIY-YIG"/>
    <property type="match status" value="1"/>
</dbReference>
<dbReference type="AlphaFoldDB" id="A0A679I8V0"/>
<keyword evidence="5" id="KW-0234">DNA repair</keyword>
<keyword evidence="4" id="KW-0267">Excision nuclease</keyword>
<keyword evidence="7" id="KW-0540">Nuclease</keyword>
<dbReference type="SUPFAM" id="SSF82771">
    <property type="entry name" value="GIY-YIG endonuclease"/>
    <property type="match status" value="1"/>
</dbReference>